<sequence length="207" mass="23241">MANFSGKILSDFLIQLQTHDSTLPQFIPQSLYHLADNQSICYSAPSLVNVKLWAIDRQCFQTIMMRTGLIKHTEYMEFLKSVPTFQSLPEEILSKLADVLEETHYENGEYIIRQGARGDTFFIISKGKVNVTREDSPGEDSIFLRTLGKGDWFGEKALQGEDVRTANVIAAEAVTCLVIDRDSFKHLIGGLDDVSNKAYEDAEAKAK</sequence>
<reference evidence="7" key="1">
    <citation type="submission" date="2022-12" db="EMBL/GenBank/DDBJ databases">
        <authorList>
            <person name="Alioto T."/>
            <person name="Alioto T."/>
            <person name="Gomez Garrido J."/>
        </authorList>
    </citation>
    <scope>NUCLEOTIDE SEQUENCE</scope>
</reference>
<dbReference type="PROSITE" id="PS00889">
    <property type="entry name" value="CNMP_BINDING_2"/>
    <property type="match status" value="1"/>
</dbReference>
<dbReference type="SUPFAM" id="SSF51206">
    <property type="entry name" value="cAMP-binding domain-like"/>
    <property type="match status" value="1"/>
</dbReference>
<dbReference type="Gene3D" id="2.60.120.10">
    <property type="entry name" value="Jelly Rolls"/>
    <property type="match status" value="1"/>
</dbReference>
<dbReference type="PANTHER" id="PTHR24353">
    <property type="entry name" value="CYCLIC NUCLEOTIDE-DEPENDENT PROTEIN KINASE"/>
    <property type="match status" value="1"/>
</dbReference>
<gene>
    <name evidence="7" type="ORF">PODLI_1B012152</name>
</gene>
<evidence type="ECO:0000256" key="2">
    <source>
        <dbReference type="ARBA" id="ARBA00022679"/>
    </source>
</evidence>
<dbReference type="EMBL" id="OX395130">
    <property type="protein sequence ID" value="CAI5774657.1"/>
    <property type="molecule type" value="Genomic_DNA"/>
</dbReference>
<dbReference type="PROSITE" id="PS00888">
    <property type="entry name" value="CNMP_BINDING_1"/>
    <property type="match status" value="1"/>
</dbReference>
<protein>
    <submittedName>
        <fullName evidence="7">cGMP-dependent protein kinase 1 isoform X3</fullName>
    </submittedName>
</protein>
<dbReference type="PROSITE" id="PS50042">
    <property type="entry name" value="CNMP_BINDING_3"/>
    <property type="match status" value="2"/>
</dbReference>
<dbReference type="PRINTS" id="PR00104">
    <property type="entry name" value="CGMPKINASE"/>
</dbReference>
<dbReference type="Pfam" id="PF00027">
    <property type="entry name" value="cNMP_binding"/>
    <property type="match status" value="1"/>
</dbReference>
<dbReference type="InterPro" id="IPR014710">
    <property type="entry name" value="RmlC-like_jellyroll"/>
</dbReference>
<keyword evidence="5" id="KW-0067">ATP-binding</keyword>
<dbReference type="InterPro" id="IPR002374">
    <property type="entry name" value="cGMP_dep_kinase"/>
</dbReference>
<dbReference type="SMART" id="SM00100">
    <property type="entry name" value="cNMP"/>
    <property type="match status" value="1"/>
</dbReference>
<dbReference type="GO" id="GO:0005524">
    <property type="term" value="F:ATP binding"/>
    <property type="evidence" value="ECO:0007669"/>
    <property type="project" value="UniProtKB-KW"/>
</dbReference>
<dbReference type="InterPro" id="IPR018488">
    <property type="entry name" value="cNMP-bd_CS"/>
</dbReference>
<evidence type="ECO:0000259" key="6">
    <source>
        <dbReference type="PROSITE" id="PS50042"/>
    </source>
</evidence>
<keyword evidence="3" id="KW-0547">Nucleotide-binding</keyword>
<accession>A0AA35KC15</accession>
<dbReference type="InterPro" id="IPR018490">
    <property type="entry name" value="cNMP-bd_dom_sf"/>
</dbReference>
<evidence type="ECO:0000256" key="3">
    <source>
        <dbReference type="ARBA" id="ARBA00022741"/>
    </source>
</evidence>
<evidence type="ECO:0000313" key="8">
    <source>
        <dbReference type="Proteomes" id="UP001178461"/>
    </source>
</evidence>
<dbReference type="AlphaFoldDB" id="A0AA35KC15"/>
<keyword evidence="1" id="KW-0723">Serine/threonine-protein kinase</keyword>
<name>A0AA35KC15_9SAUR</name>
<dbReference type="CDD" id="cd00038">
    <property type="entry name" value="CAP_ED"/>
    <property type="match status" value="1"/>
</dbReference>
<evidence type="ECO:0000256" key="4">
    <source>
        <dbReference type="ARBA" id="ARBA00022777"/>
    </source>
</evidence>
<organism evidence="7 8">
    <name type="scientific">Podarcis lilfordi</name>
    <name type="common">Lilford's wall lizard</name>
    <dbReference type="NCBI Taxonomy" id="74358"/>
    <lineage>
        <taxon>Eukaryota</taxon>
        <taxon>Metazoa</taxon>
        <taxon>Chordata</taxon>
        <taxon>Craniata</taxon>
        <taxon>Vertebrata</taxon>
        <taxon>Euteleostomi</taxon>
        <taxon>Lepidosauria</taxon>
        <taxon>Squamata</taxon>
        <taxon>Bifurcata</taxon>
        <taxon>Unidentata</taxon>
        <taxon>Episquamata</taxon>
        <taxon>Laterata</taxon>
        <taxon>Lacertibaenia</taxon>
        <taxon>Lacertidae</taxon>
        <taxon>Podarcis</taxon>
    </lineage>
</organism>
<evidence type="ECO:0000313" key="7">
    <source>
        <dbReference type="EMBL" id="CAI5774657.1"/>
    </source>
</evidence>
<dbReference type="InterPro" id="IPR000595">
    <property type="entry name" value="cNMP-bd_dom"/>
</dbReference>
<feature type="domain" description="Cyclic nucleotide-binding" evidence="6">
    <location>
        <begin position="49"/>
        <end position="81"/>
    </location>
</feature>
<keyword evidence="8" id="KW-1185">Reference proteome</keyword>
<dbReference type="FunFam" id="2.60.120.10:FF:000037">
    <property type="entry name" value="cGMP-dependent protein kinase"/>
    <property type="match status" value="1"/>
</dbReference>
<evidence type="ECO:0000256" key="5">
    <source>
        <dbReference type="ARBA" id="ARBA00022840"/>
    </source>
</evidence>
<evidence type="ECO:0000256" key="1">
    <source>
        <dbReference type="ARBA" id="ARBA00022527"/>
    </source>
</evidence>
<proteinExistence type="predicted"/>
<keyword evidence="4 7" id="KW-0418">Kinase</keyword>
<dbReference type="GO" id="GO:0004692">
    <property type="term" value="F:cGMP-dependent protein kinase activity"/>
    <property type="evidence" value="ECO:0007669"/>
    <property type="project" value="InterPro"/>
</dbReference>
<keyword evidence="2" id="KW-0808">Transferase</keyword>
<dbReference type="PANTHER" id="PTHR24353:SF68">
    <property type="match status" value="1"/>
</dbReference>
<feature type="domain" description="Cyclic nucleotide-binding" evidence="6">
    <location>
        <begin position="84"/>
        <end position="205"/>
    </location>
</feature>
<dbReference type="Proteomes" id="UP001178461">
    <property type="component" value="Chromosome 5"/>
</dbReference>